<feature type="region of interest" description="Disordered" evidence="10">
    <location>
        <begin position="65"/>
        <end position="84"/>
    </location>
</feature>
<evidence type="ECO:0000256" key="9">
    <source>
        <dbReference type="NCBIfam" id="TIGR00065"/>
    </source>
</evidence>
<gene>
    <name evidence="8" type="primary">ftsZ</name>
    <name evidence="13" type="ORF">C5L23_000419</name>
</gene>
<evidence type="ECO:0000256" key="5">
    <source>
        <dbReference type="ARBA" id="ARBA00023134"/>
    </source>
</evidence>
<dbReference type="InterPro" id="IPR020805">
    <property type="entry name" value="Cell_div_FtsZ_CS"/>
</dbReference>
<comment type="subcellular location">
    <subcellularLocation>
        <location evidence="8">Cytoplasm</location>
    </subcellularLocation>
    <text evidence="8">Assembles at midcell at the inner surface of the cytoplasmic membrane.</text>
</comment>
<feature type="domain" description="Tubulin/FtsZ GTPase" evidence="11">
    <location>
        <begin position="14"/>
        <end position="206"/>
    </location>
</feature>
<evidence type="ECO:0000256" key="3">
    <source>
        <dbReference type="ARBA" id="ARBA00022618"/>
    </source>
</evidence>
<dbReference type="PROSITE" id="PS01134">
    <property type="entry name" value="FTSZ_1"/>
    <property type="match status" value="1"/>
</dbReference>
<evidence type="ECO:0000256" key="8">
    <source>
        <dbReference type="HAMAP-Rule" id="MF_00909"/>
    </source>
</evidence>
<dbReference type="HAMAP" id="MF_00909">
    <property type="entry name" value="FtsZ"/>
    <property type="match status" value="1"/>
</dbReference>
<keyword evidence="14" id="KW-1185">Reference proteome</keyword>
<dbReference type="GO" id="GO:0005737">
    <property type="term" value="C:cytoplasm"/>
    <property type="evidence" value="ECO:0007669"/>
    <property type="project" value="UniProtKB-SubCell"/>
</dbReference>
<evidence type="ECO:0000256" key="4">
    <source>
        <dbReference type="ARBA" id="ARBA00022741"/>
    </source>
</evidence>
<evidence type="ECO:0000259" key="12">
    <source>
        <dbReference type="SMART" id="SM00865"/>
    </source>
</evidence>
<dbReference type="SMART" id="SM00865">
    <property type="entry name" value="Tubulin_C"/>
    <property type="match status" value="1"/>
</dbReference>
<dbReference type="GO" id="GO:0005525">
    <property type="term" value="F:GTP binding"/>
    <property type="evidence" value="ECO:0007669"/>
    <property type="project" value="UniProtKB-UniRule"/>
</dbReference>
<evidence type="ECO:0000313" key="13">
    <source>
        <dbReference type="EMBL" id="TDG68113.1"/>
    </source>
</evidence>
<feature type="binding site" evidence="8">
    <location>
        <begin position="109"/>
        <end position="111"/>
    </location>
    <ligand>
        <name>GTP</name>
        <dbReference type="ChEBI" id="CHEBI:37565"/>
    </ligand>
</feature>
<comment type="similarity">
    <text evidence="1 8">Belongs to the FtsZ family.</text>
</comment>
<evidence type="ECO:0000256" key="7">
    <source>
        <dbReference type="ARBA" id="ARBA00023306"/>
    </source>
</evidence>
<evidence type="ECO:0000256" key="10">
    <source>
        <dbReference type="SAM" id="MobiDB-lite"/>
    </source>
</evidence>
<dbReference type="Gene3D" id="3.40.50.1440">
    <property type="entry name" value="Tubulin/FtsZ, GTPase domain"/>
    <property type="match status" value="1"/>
</dbReference>
<comment type="subunit">
    <text evidence="8">Homodimer. Polymerizes to form a dynamic ring structure in a strictly GTP-dependent manner. Interacts directly with several other division proteins.</text>
</comment>
<dbReference type="AlphaFoldDB" id="A0A4R5N861"/>
<keyword evidence="6 8" id="KW-0717">Septation</keyword>
<feature type="binding site" evidence="8">
    <location>
        <position position="140"/>
    </location>
    <ligand>
        <name>GTP</name>
        <dbReference type="ChEBI" id="CHEBI:37565"/>
    </ligand>
</feature>
<dbReference type="Pfam" id="PF00091">
    <property type="entry name" value="Tubulin"/>
    <property type="match status" value="1"/>
</dbReference>
<dbReference type="GO" id="GO:0000917">
    <property type="term" value="P:division septum assembly"/>
    <property type="evidence" value="ECO:0007669"/>
    <property type="project" value="UniProtKB-KW"/>
</dbReference>
<keyword evidence="3 8" id="KW-0132">Cell division</keyword>
<dbReference type="FunFam" id="3.40.50.1440:FF:000023">
    <property type="entry name" value="Cell division protein FtsZ"/>
    <property type="match status" value="1"/>
</dbReference>
<dbReference type="InterPro" id="IPR024757">
    <property type="entry name" value="FtsZ_C"/>
</dbReference>
<dbReference type="GO" id="GO:0003924">
    <property type="term" value="F:GTPase activity"/>
    <property type="evidence" value="ECO:0007669"/>
    <property type="project" value="UniProtKB-UniRule"/>
</dbReference>
<feature type="binding site" evidence="8">
    <location>
        <position position="144"/>
    </location>
    <ligand>
        <name>GTP</name>
        <dbReference type="ChEBI" id="CHEBI:37565"/>
    </ligand>
</feature>
<dbReference type="Pfam" id="PF12327">
    <property type="entry name" value="FtsZ_C"/>
    <property type="match status" value="1"/>
</dbReference>
<comment type="caution">
    <text evidence="13">The sequence shown here is derived from an EMBL/GenBank/DDBJ whole genome shotgun (WGS) entry which is preliminary data.</text>
</comment>
<dbReference type="InterPro" id="IPR036525">
    <property type="entry name" value="Tubulin/FtsZ_GTPase_sf"/>
</dbReference>
<reference evidence="13 14" key="1">
    <citation type="journal article" date="2019" name="Appl. Microbiol. Biotechnol.">
        <title>Uncovering carbohydrate metabolism through a genotype-phenotype association study of 56 lactic acid bacteria genomes.</title>
        <authorList>
            <person name="Buron-Moles G."/>
            <person name="Chailyan A."/>
            <person name="Dolejs I."/>
            <person name="Forster J."/>
            <person name="Miks M.H."/>
        </authorList>
    </citation>
    <scope>NUCLEOTIDE SEQUENCE [LARGE SCALE GENOMIC DNA]</scope>
    <source>
        <strain evidence="13 14">ATCC 700006</strain>
    </source>
</reference>
<feature type="compositionally biased region" description="Polar residues" evidence="10">
    <location>
        <begin position="346"/>
        <end position="384"/>
    </location>
</feature>
<dbReference type="PRINTS" id="PR00423">
    <property type="entry name" value="CELLDVISFTSZ"/>
</dbReference>
<dbReference type="SMART" id="SM00864">
    <property type="entry name" value="Tubulin"/>
    <property type="match status" value="1"/>
</dbReference>
<feature type="binding site" evidence="8">
    <location>
        <begin position="22"/>
        <end position="26"/>
    </location>
    <ligand>
        <name>GTP</name>
        <dbReference type="ChEBI" id="CHEBI:37565"/>
    </ligand>
</feature>
<dbReference type="SUPFAM" id="SSF52490">
    <property type="entry name" value="Tubulin nucleotide-binding domain-like"/>
    <property type="match status" value="1"/>
</dbReference>
<dbReference type="STRING" id="907931.GCA_000165675_00916"/>
<dbReference type="Proteomes" id="UP000295681">
    <property type="component" value="Unassembled WGS sequence"/>
</dbReference>
<dbReference type="PANTHER" id="PTHR30314">
    <property type="entry name" value="CELL DIVISION PROTEIN FTSZ-RELATED"/>
    <property type="match status" value="1"/>
</dbReference>
<keyword evidence="4 8" id="KW-0547">Nucleotide-binding</keyword>
<name>A0A4R5N861_9LACO</name>
<dbReference type="Gene3D" id="3.30.1330.20">
    <property type="entry name" value="Tubulin/FtsZ, C-terminal domain"/>
    <property type="match status" value="1"/>
</dbReference>
<keyword evidence="7 8" id="KW-0131">Cell cycle</keyword>
<proteinExistence type="inferred from homology"/>
<dbReference type="InterPro" id="IPR045061">
    <property type="entry name" value="FtsZ/CetZ"/>
</dbReference>
<dbReference type="InterPro" id="IPR018316">
    <property type="entry name" value="Tubulin/FtsZ_2-layer-sand-dom"/>
</dbReference>
<feature type="compositionally biased region" description="Low complexity" evidence="10">
    <location>
        <begin position="329"/>
        <end position="340"/>
    </location>
</feature>
<dbReference type="InterPro" id="IPR000158">
    <property type="entry name" value="Cell_div_FtsZ"/>
</dbReference>
<dbReference type="EMBL" id="PUFI01000014">
    <property type="protein sequence ID" value="TDG68113.1"/>
    <property type="molecule type" value="Genomic_DNA"/>
</dbReference>
<keyword evidence="5 8" id="KW-0342">GTP-binding</keyword>
<dbReference type="InterPro" id="IPR037103">
    <property type="entry name" value="Tubulin/FtsZ-like_C"/>
</dbReference>
<dbReference type="NCBIfam" id="TIGR00065">
    <property type="entry name" value="ftsZ"/>
    <property type="match status" value="1"/>
</dbReference>
<dbReference type="PANTHER" id="PTHR30314:SF3">
    <property type="entry name" value="MITOCHONDRIAL DIVISION PROTEIN FSZA"/>
    <property type="match status" value="1"/>
</dbReference>
<evidence type="ECO:0000313" key="14">
    <source>
        <dbReference type="Proteomes" id="UP000295681"/>
    </source>
</evidence>
<feature type="compositionally biased region" description="Basic and acidic residues" evidence="10">
    <location>
        <begin position="403"/>
        <end position="416"/>
    </location>
</feature>
<dbReference type="SUPFAM" id="SSF55307">
    <property type="entry name" value="Tubulin C-terminal domain-like"/>
    <property type="match status" value="1"/>
</dbReference>
<evidence type="ECO:0000256" key="1">
    <source>
        <dbReference type="ARBA" id="ARBA00009690"/>
    </source>
</evidence>
<evidence type="ECO:0000259" key="11">
    <source>
        <dbReference type="SMART" id="SM00864"/>
    </source>
</evidence>
<dbReference type="RefSeq" id="WP_010007739.1">
    <property type="nucleotide sequence ID" value="NZ_JAGYGP010000001.1"/>
</dbReference>
<dbReference type="GO" id="GO:0032153">
    <property type="term" value="C:cell division site"/>
    <property type="evidence" value="ECO:0007669"/>
    <property type="project" value="UniProtKB-UniRule"/>
</dbReference>
<dbReference type="InterPro" id="IPR003008">
    <property type="entry name" value="Tubulin_FtsZ_GTPase"/>
</dbReference>
<evidence type="ECO:0000256" key="2">
    <source>
        <dbReference type="ARBA" id="ARBA00022490"/>
    </source>
</evidence>
<comment type="function">
    <text evidence="8">Essential cell division protein that forms a contractile ring structure (Z ring) at the future cell division site. The regulation of the ring assembly controls the timing and the location of cell division. One of the functions of the FtsZ ring is to recruit other cell division proteins to the septum to produce a new cell wall between the dividing cells. Binds GTP and shows GTPase activity.</text>
</comment>
<dbReference type="InterPro" id="IPR008280">
    <property type="entry name" value="Tub_FtsZ_C"/>
</dbReference>
<feature type="region of interest" description="Disordered" evidence="10">
    <location>
        <begin position="323"/>
        <end position="449"/>
    </location>
</feature>
<dbReference type="GO" id="GO:0043093">
    <property type="term" value="P:FtsZ-dependent cytokinesis"/>
    <property type="evidence" value="ECO:0007669"/>
    <property type="project" value="UniProtKB-UniRule"/>
</dbReference>
<organism evidence="13 14">
    <name type="scientific">Leuconostoc fallax</name>
    <dbReference type="NCBI Taxonomy" id="1251"/>
    <lineage>
        <taxon>Bacteria</taxon>
        <taxon>Bacillati</taxon>
        <taxon>Bacillota</taxon>
        <taxon>Bacilli</taxon>
        <taxon>Lactobacillales</taxon>
        <taxon>Lactobacillaceae</taxon>
        <taxon>Leuconostoc</taxon>
    </lineage>
</organism>
<dbReference type="CDD" id="cd02201">
    <property type="entry name" value="FtsZ_type1"/>
    <property type="match status" value="1"/>
</dbReference>
<keyword evidence="2 8" id="KW-0963">Cytoplasm</keyword>
<feature type="compositionally biased region" description="Polar residues" evidence="10">
    <location>
        <begin position="423"/>
        <end position="437"/>
    </location>
</feature>
<accession>A0A4R5N861</accession>
<evidence type="ECO:0000256" key="6">
    <source>
        <dbReference type="ARBA" id="ARBA00023210"/>
    </source>
</evidence>
<sequence length="449" mass="47133">MDFTVEEAIDNGAIIKVIGVGGGGSNAINHMIAEGVGGVEFIVANTDVQALEKSQADTKIQIGPKLTGGLGAGSNPERGTKAAEESTEAISDALKGADMVVITAGMGGGTGNGAAPVVARIAKEQGALTVAVVTRPFQWEGPKRARYAAEGLQALSESVDSLIVITNERLKDRIDLRTPLSEAFRVVDEVVAQGVRGISELITNPGFINLDFADVKTVMQDAGPALMGVGQASGETRAADATKQAISSPLLEVDMAGAEDVLLNITGGPDMSLFEAQTASEVISQEAGRDVNVIFGTSIDENLEDSIRVTVIATGLQKAVTERLEKKNTSASAATKPASSVFGNAAGNTQQQVPNTAPKSNPINPNAGSNFTPAPEQPMNQQPVKRNDPFADWNIADNNKNAFTDDKRFDGVEKQSFDVFKSPAQNDNNLDLGNNSQDDLDNPPFFKKR</sequence>
<feature type="domain" description="Tubulin/FtsZ 2-layer sandwich" evidence="12">
    <location>
        <begin position="208"/>
        <end position="325"/>
    </location>
</feature>
<dbReference type="GO" id="GO:0051258">
    <property type="term" value="P:protein polymerization"/>
    <property type="evidence" value="ECO:0007669"/>
    <property type="project" value="UniProtKB-UniRule"/>
</dbReference>
<feature type="binding site" evidence="8">
    <location>
        <position position="188"/>
    </location>
    <ligand>
        <name>GTP</name>
        <dbReference type="ChEBI" id="CHEBI:37565"/>
    </ligand>
</feature>
<protein>
    <recommendedName>
        <fullName evidence="8 9">Cell division protein FtsZ</fullName>
    </recommendedName>
</protein>